<feature type="domain" description="Ketosynthase family 3 (KS3)" evidence="9">
    <location>
        <begin position="7"/>
        <end position="434"/>
    </location>
</feature>
<dbReference type="PROSITE" id="PS00606">
    <property type="entry name" value="KS3_1"/>
    <property type="match status" value="1"/>
</dbReference>
<dbReference type="InterPro" id="IPR016035">
    <property type="entry name" value="Acyl_Trfase/lysoPLipase"/>
</dbReference>
<dbReference type="CDD" id="cd00833">
    <property type="entry name" value="PKS"/>
    <property type="match status" value="1"/>
</dbReference>
<dbReference type="InterPro" id="IPR042104">
    <property type="entry name" value="PKS_dehydratase_sf"/>
</dbReference>
<dbReference type="Pfam" id="PF14765">
    <property type="entry name" value="PS-DH"/>
    <property type="match status" value="1"/>
</dbReference>
<dbReference type="SUPFAM" id="SSF47336">
    <property type="entry name" value="ACP-like"/>
    <property type="match status" value="1"/>
</dbReference>
<keyword evidence="5" id="KW-0560">Oxidoreductase</keyword>
<dbReference type="SUPFAM" id="SSF52151">
    <property type="entry name" value="FabD/lysophospholipase-like"/>
    <property type="match status" value="1"/>
</dbReference>
<dbReference type="Gene3D" id="3.40.47.10">
    <property type="match status" value="1"/>
</dbReference>
<dbReference type="GO" id="GO:0008168">
    <property type="term" value="F:methyltransferase activity"/>
    <property type="evidence" value="ECO:0007669"/>
    <property type="project" value="UniProtKB-KW"/>
</dbReference>
<evidence type="ECO:0000256" key="1">
    <source>
        <dbReference type="ARBA" id="ARBA00022450"/>
    </source>
</evidence>
<dbReference type="InterPro" id="IPR001227">
    <property type="entry name" value="Ac_transferase_dom_sf"/>
</dbReference>
<protein>
    <submittedName>
        <fullName evidence="11">KR domain-containing protein</fullName>
    </submittedName>
</protein>
<accession>E3Q507</accession>
<dbReference type="InterPro" id="IPR049552">
    <property type="entry name" value="PKS_DH_N"/>
</dbReference>
<keyword evidence="1" id="KW-0596">Phosphopantetheine</keyword>
<dbReference type="Pfam" id="PF00698">
    <property type="entry name" value="Acyl_transf_1"/>
    <property type="match status" value="1"/>
</dbReference>
<evidence type="ECO:0000256" key="2">
    <source>
        <dbReference type="ARBA" id="ARBA00022553"/>
    </source>
</evidence>
<dbReference type="InterPro" id="IPR013968">
    <property type="entry name" value="PKS_KR"/>
</dbReference>
<evidence type="ECO:0000256" key="6">
    <source>
        <dbReference type="ARBA" id="ARBA00023268"/>
    </source>
</evidence>
<dbReference type="Gene3D" id="3.40.366.10">
    <property type="entry name" value="Malonyl-Coenzyme A Acyl Carrier Protein, domain 2"/>
    <property type="match status" value="1"/>
</dbReference>
<dbReference type="GO" id="GO:0016491">
    <property type="term" value="F:oxidoreductase activity"/>
    <property type="evidence" value="ECO:0007669"/>
    <property type="project" value="UniProtKB-KW"/>
</dbReference>
<dbReference type="InterPro" id="IPR009081">
    <property type="entry name" value="PP-bd_ACP"/>
</dbReference>
<feature type="active site" description="Proton donor; for dehydratase activity" evidence="7">
    <location>
        <position position="1178"/>
    </location>
</feature>
<dbReference type="SMART" id="SM00822">
    <property type="entry name" value="PKS_KR"/>
    <property type="match status" value="1"/>
</dbReference>
<feature type="active site" description="Proton acceptor; for dehydratase activity" evidence="7">
    <location>
        <position position="982"/>
    </location>
</feature>
<keyword evidence="6" id="KW-0511">Multifunctional enzyme</keyword>
<gene>
    <name evidence="11" type="ORF">GLRG_00918</name>
</gene>
<dbReference type="PANTHER" id="PTHR43775:SF49">
    <property type="entry name" value="SYNTHASE, PUTATIVE (JCVI)-RELATED"/>
    <property type="match status" value="1"/>
</dbReference>
<dbReference type="Pfam" id="PF21089">
    <property type="entry name" value="PKS_DH_N"/>
    <property type="match status" value="1"/>
</dbReference>
<dbReference type="PROSITE" id="PS52019">
    <property type="entry name" value="PKS_MFAS_DH"/>
    <property type="match status" value="1"/>
</dbReference>
<evidence type="ECO:0000259" key="9">
    <source>
        <dbReference type="PROSITE" id="PS52004"/>
    </source>
</evidence>
<dbReference type="GO" id="GO:0032259">
    <property type="term" value="P:methylation"/>
    <property type="evidence" value="ECO:0007669"/>
    <property type="project" value="UniProtKB-KW"/>
</dbReference>
<dbReference type="SMART" id="SM00825">
    <property type="entry name" value="PKS_KS"/>
    <property type="match status" value="1"/>
</dbReference>
<dbReference type="InterPro" id="IPR014043">
    <property type="entry name" value="Acyl_transferase_dom"/>
</dbReference>
<dbReference type="InterPro" id="IPR049551">
    <property type="entry name" value="PKS_DH_C"/>
</dbReference>
<feature type="region of interest" description="C-terminal hotdog fold" evidence="7">
    <location>
        <begin position="1117"/>
        <end position="1284"/>
    </location>
</feature>
<dbReference type="InterPro" id="IPR057326">
    <property type="entry name" value="KR_dom"/>
</dbReference>
<dbReference type="SUPFAM" id="SSF55048">
    <property type="entry name" value="Probable ACP-binding domain of malonyl-CoA ACP transacylase"/>
    <property type="match status" value="1"/>
</dbReference>
<evidence type="ECO:0000256" key="7">
    <source>
        <dbReference type="PROSITE-ProRule" id="PRU01363"/>
    </source>
</evidence>
<evidence type="ECO:0000313" key="11">
    <source>
        <dbReference type="EMBL" id="EFQ25774.1"/>
    </source>
</evidence>
<dbReference type="SMART" id="SM00826">
    <property type="entry name" value="PKS_DH"/>
    <property type="match status" value="1"/>
</dbReference>
<dbReference type="InterPro" id="IPR036736">
    <property type="entry name" value="ACP-like_sf"/>
</dbReference>
<dbReference type="RefSeq" id="XP_008089794.1">
    <property type="nucleotide sequence ID" value="XM_008091603.1"/>
</dbReference>
<dbReference type="OrthoDB" id="329835at2759"/>
<dbReference type="Gene3D" id="3.40.50.720">
    <property type="entry name" value="NAD(P)-binding Rossmann-like Domain"/>
    <property type="match status" value="1"/>
</dbReference>
<name>E3Q507_COLGM</name>
<dbReference type="InterPro" id="IPR016039">
    <property type="entry name" value="Thiolase-like"/>
</dbReference>
<dbReference type="PROSITE" id="PS52004">
    <property type="entry name" value="KS3_2"/>
    <property type="match status" value="1"/>
</dbReference>
<feature type="region of interest" description="N-terminal hotdog fold" evidence="7">
    <location>
        <begin position="949"/>
        <end position="1095"/>
    </location>
</feature>
<dbReference type="EMBL" id="GG697333">
    <property type="protein sequence ID" value="EFQ25774.1"/>
    <property type="molecule type" value="Genomic_DNA"/>
</dbReference>
<evidence type="ECO:0000256" key="5">
    <source>
        <dbReference type="ARBA" id="ARBA00023002"/>
    </source>
</evidence>
<dbReference type="GO" id="GO:0004315">
    <property type="term" value="F:3-oxoacyl-[acyl-carrier-protein] synthase activity"/>
    <property type="evidence" value="ECO:0007669"/>
    <property type="project" value="InterPro"/>
</dbReference>
<dbReference type="GeneID" id="24406283"/>
<dbReference type="Pfam" id="PF08659">
    <property type="entry name" value="KR"/>
    <property type="match status" value="1"/>
</dbReference>
<keyword evidence="4" id="KW-0808">Transferase</keyword>
<dbReference type="InterPro" id="IPR036291">
    <property type="entry name" value="NAD(P)-bd_dom_sf"/>
</dbReference>
<dbReference type="Pfam" id="PF02801">
    <property type="entry name" value="Ketoacyl-synt_C"/>
    <property type="match status" value="1"/>
</dbReference>
<evidence type="ECO:0000259" key="10">
    <source>
        <dbReference type="PROSITE" id="PS52019"/>
    </source>
</evidence>
<dbReference type="InterPro" id="IPR014030">
    <property type="entry name" value="Ketoacyl_synth_N"/>
</dbReference>
<reference evidence="12" key="1">
    <citation type="journal article" date="2012" name="Nat. Genet.">
        <title>Lifestyle transitions in plant pathogenic Colletotrichum fungi deciphered by genome and transcriptome analyses.</title>
        <authorList>
            <person name="O'Connell R.J."/>
            <person name="Thon M.R."/>
            <person name="Hacquard S."/>
            <person name="Amyotte S.G."/>
            <person name="Kleemann J."/>
            <person name="Torres M.F."/>
            <person name="Damm U."/>
            <person name="Buiate E.A."/>
            <person name="Epstein L."/>
            <person name="Alkan N."/>
            <person name="Altmueller J."/>
            <person name="Alvarado-Balderrama L."/>
            <person name="Bauser C.A."/>
            <person name="Becker C."/>
            <person name="Birren B.W."/>
            <person name="Chen Z."/>
            <person name="Choi J."/>
            <person name="Crouch J.A."/>
            <person name="Duvick J.P."/>
            <person name="Farman M.A."/>
            <person name="Gan P."/>
            <person name="Heiman D."/>
            <person name="Henrissat B."/>
            <person name="Howard R.J."/>
            <person name="Kabbage M."/>
            <person name="Koch C."/>
            <person name="Kracher B."/>
            <person name="Kubo Y."/>
            <person name="Law A.D."/>
            <person name="Lebrun M.-H."/>
            <person name="Lee Y.-H."/>
            <person name="Miyara I."/>
            <person name="Moore N."/>
            <person name="Neumann U."/>
            <person name="Nordstroem K."/>
            <person name="Panaccione D.G."/>
            <person name="Panstruga R."/>
            <person name="Place M."/>
            <person name="Proctor R.H."/>
            <person name="Prusky D."/>
            <person name="Rech G."/>
            <person name="Reinhardt R."/>
            <person name="Rollins J.A."/>
            <person name="Rounsley S."/>
            <person name="Schardl C.L."/>
            <person name="Schwartz D.C."/>
            <person name="Shenoy N."/>
            <person name="Shirasu K."/>
            <person name="Sikhakolli U.R."/>
            <person name="Stueber K."/>
            <person name="Sukno S.A."/>
            <person name="Sweigard J.A."/>
            <person name="Takano Y."/>
            <person name="Takahara H."/>
            <person name="Trail F."/>
            <person name="van der Does H.C."/>
            <person name="Voll L.M."/>
            <person name="Will I."/>
            <person name="Young S."/>
            <person name="Zeng Q."/>
            <person name="Zhang J."/>
            <person name="Zhou S."/>
            <person name="Dickman M.B."/>
            <person name="Schulze-Lefert P."/>
            <person name="Ver Loren van Themaat E."/>
            <person name="Ma L.-J."/>
            <person name="Vaillancourt L.J."/>
        </authorList>
    </citation>
    <scope>NUCLEOTIDE SEQUENCE [LARGE SCALE GENOMIC DNA]</scope>
    <source>
        <strain evidence="12">M1.001 / M2 / FGSC 10212</strain>
    </source>
</reference>
<feature type="domain" description="Carrier" evidence="8">
    <location>
        <begin position="2017"/>
        <end position="2094"/>
    </location>
</feature>
<evidence type="ECO:0000259" key="8">
    <source>
        <dbReference type="PROSITE" id="PS50075"/>
    </source>
</evidence>
<keyword evidence="3" id="KW-0489">Methyltransferase</keyword>
<dbReference type="InterPro" id="IPR016036">
    <property type="entry name" value="Malonyl_transacylase_ACP-bd"/>
</dbReference>
<dbReference type="HOGENOM" id="CLU_000022_31_1_1"/>
<dbReference type="GO" id="GO:0006633">
    <property type="term" value="P:fatty acid biosynthetic process"/>
    <property type="evidence" value="ECO:0007669"/>
    <property type="project" value="InterPro"/>
</dbReference>
<dbReference type="InterPro" id="IPR020841">
    <property type="entry name" value="PKS_Beta-ketoAc_synthase_dom"/>
</dbReference>
<dbReference type="Gene3D" id="3.10.129.110">
    <property type="entry name" value="Polyketide synthase dehydratase"/>
    <property type="match status" value="1"/>
</dbReference>
<dbReference type="PANTHER" id="PTHR43775">
    <property type="entry name" value="FATTY ACID SYNTHASE"/>
    <property type="match status" value="1"/>
</dbReference>
<dbReference type="InterPro" id="IPR020807">
    <property type="entry name" value="PKS_DH"/>
</dbReference>
<dbReference type="Pfam" id="PF00550">
    <property type="entry name" value="PP-binding"/>
    <property type="match status" value="1"/>
</dbReference>
<dbReference type="PROSITE" id="PS50075">
    <property type="entry name" value="CARRIER"/>
    <property type="match status" value="1"/>
</dbReference>
<keyword evidence="12" id="KW-1185">Reference proteome</keyword>
<organism evidence="12">
    <name type="scientific">Colletotrichum graminicola (strain M1.001 / M2 / FGSC 10212)</name>
    <name type="common">Maize anthracnose fungus</name>
    <name type="synonym">Glomerella graminicola</name>
    <dbReference type="NCBI Taxonomy" id="645133"/>
    <lineage>
        <taxon>Eukaryota</taxon>
        <taxon>Fungi</taxon>
        <taxon>Dikarya</taxon>
        <taxon>Ascomycota</taxon>
        <taxon>Pezizomycotina</taxon>
        <taxon>Sordariomycetes</taxon>
        <taxon>Hypocreomycetidae</taxon>
        <taxon>Glomerellales</taxon>
        <taxon>Glomerellaceae</taxon>
        <taxon>Colletotrichum</taxon>
        <taxon>Colletotrichum graminicola species complex</taxon>
    </lineage>
</organism>
<evidence type="ECO:0000256" key="4">
    <source>
        <dbReference type="ARBA" id="ARBA00022679"/>
    </source>
</evidence>
<dbReference type="SMART" id="SM00827">
    <property type="entry name" value="PKS_AT"/>
    <property type="match status" value="1"/>
</dbReference>
<dbReference type="eggNOG" id="KOG1202">
    <property type="taxonomic scope" value="Eukaryota"/>
</dbReference>
<dbReference type="Proteomes" id="UP000008782">
    <property type="component" value="Unassembled WGS sequence"/>
</dbReference>
<feature type="domain" description="PKS/mFAS DH" evidence="10">
    <location>
        <begin position="949"/>
        <end position="1284"/>
    </location>
</feature>
<proteinExistence type="predicted"/>
<evidence type="ECO:0000256" key="3">
    <source>
        <dbReference type="ARBA" id="ARBA00022603"/>
    </source>
</evidence>
<dbReference type="Pfam" id="PF00109">
    <property type="entry name" value="ketoacyl-synt"/>
    <property type="match status" value="1"/>
</dbReference>
<dbReference type="VEuPathDB" id="FungiDB:GLRG_00918"/>
<sequence>MTRFAPLEPIAVCGMAARLPGDVQTPAEFWDMLISKRNGLVDWPPSGRFDAAGFQSRLPAKNTLQAPQAYLLNHVSLSDFDTSFFPVGAKEASRMDPMQRQLLEVAYECAENAGAGGLAHDSATRKDVGVFVGVFGEDWLQENVMDSQLAGLYRGTGFLDFLQANRVSFAMGWQGPSIVVKTGCSASLVALDMACHSLRAGECSAAVVLGVNLITCPLMTLLYTAQGLLSPSGICKTFDAAADGYGRGEAVNAVFLRRISDAKRTGDPIRALVRASATGHDGRKSGQLKPDTMGQEVLIRKAYALAGIPDSQFGETAWIECHGTGTAVGDPIELRSVANIFGQQGIIVGSVKPNVGHSEGAAGLTGLIKAVLSLEHGIIPPNIFFDTPNPLIPWADARLQVPVDALPWPTGRRKRVSVNSFGVGGSNAHVILEAASTGRPKSNPRPPGQVKSHVLLFSATHQWSLQKQILRHRDYLLLRMSSAAQHHDVNSLLSDMAYTLGCRRRHFSLRTYAIVRGHQEPTDNQDGSKLKPADELLSFNEAGHSSQLQDNTPPPRVAFVFTGQGAQSARMGYELLRDNKVFADSIHYLDQCLTALPDSLSPEWTLFDELSRAASASRLHETKYSLPCCIAIQISLVNVYRAWGVLPVAVVGHSSGEVASAYAAGVLSARKAIIIAYLRGMVMSEATVQPGAMAAVGLGPEETARFLAPGAVVACENSPSSTTVSGDTDSVQETLRKVSEADPQIRCHKLKVATAFHSHHVRASALKYEELLRPFLDVESNGSSSCALYSSVTGSFHKHPSYLMQNAHHWRDSLERVVLFRQALEALVLREHSLQPENDLLLIEIGPHPALRSAISQTLAALDLPSSGPKVHYIPTLRRGERADEGLLHSIGELYVRGVLAEVSMEAIFKQEGVSCLIDLPPYAWHHGVKHFDPPRVARVYKSAQRLPHELLGARVPDATDVEPCWRCVLEPDDQPSWLGHHIVDGRTVFPAAGFIAMAGEAIRRLGSGCNVASAKGYIVRNVAIKTALVVPPGSTVELFTRLSHAEDYVDVDAEALGRERVWYEFHIMALVPDRDGDRWTSHCRGLVASNTAFASDEAAARTWAWSGNNTLDDSFVRSVDTSDWYSIADSIGLSYGISLQGLDDIVASTTRLAASATVYDDAVDDEADYALHPTVLDLALQLNLVAMCQGVREKCDLLLLPTYVGELIVGEAERPQHDEINSESKKLNLLAEVRWVDVGKSLEGTVTVADGSGIRDGVHRGPAPHRLTIANVKFMAKPMAHRRGVPEDDPTASQLRLASVFEWAPDAELIDPDIVGSALDMIRLLSFKNPRIRVLVVGCNGDVSLARAVANALENQVMSDGEVAATLTYAAASPTELSLAKQALEENGRAGLAVGTLAFTDILQGLPGNAPEAERPFDLVLVDGAIALAEMYSALIHARQVSILSSGGYLLAERCGEKAQRKLQDLGLTLVNRYDSSTSTGNIELTIARQSHESRTPRARHVIILATPALDNLARALQISLEEDSGIRSEIQYCVPEGPAPPPMSGNYGENIIIVSMLYLQQPLEESALRPESFRGFFDMLLAARTPIVWLLPPLQLGSTCLTALSPCRRPDAACLIGLARTARNENPSLNITTVELDADSTPPPKASGAISRIVGRLLLAWSGPGDGPDMDRELGITNDGTVLIPRMTWSSLEDAEAAAPTLIGSTELGRNDVSMFRNEASYLIVGGQGGLGKSLCRWMAARGARCLVLMSPSAAAAPDAATVSFVDDLKLTFGCAVVRVGGRAEHRPDVERAVAAAEQASPRGLAGIFHMPMVLRDRPMKDMTWEDWTTAVDPKVRGAWNLHNSIQGRREAMLDFFVLFSSVSGIVGQHGQANYNAANTFLDAFVLYRRGLGLPASVLDIGIVGDVGVVARDAMLADQFRKAGYVFIGQDTVMRAVGIAISPSAPHQLVVGMSRDPQVDNTTRAVLWKRDPRMAKASSGSALSSGSSKADATRRETREIASWAIEEPVGLVTEERRVRLASCLGRAVYEVLARPLEQPPLTRNINSLGLDSFAAVELTSWIQQHFHIQVSTMESNTDISFLMLADLVMDRMVEQHRQATQPNTKRSLA</sequence>
<dbReference type="InterPro" id="IPR014031">
    <property type="entry name" value="Ketoacyl_synth_C"/>
</dbReference>
<dbReference type="InterPro" id="IPR049900">
    <property type="entry name" value="PKS_mFAS_DH"/>
</dbReference>
<dbReference type="GO" id="GO:0004312">
    <property type="term" value="F:fatty acid synthase activity"/>
    <property type="evidence" value="ECO:0007669"/>
    <property type="project" value="TreeGrafter"/>
</dbReference>
<dbReference type="STRING" id="645133.E3Q507"/>
<evidence type="ECO:0000313" key="12">
    <source>
        <dbReference type="Proteomes" id="UP000008782"/>
    </source>
</evidence>
<dbReference type="SUPFAM" id="SSF53901">
    <property type="entry name" value="Thiolase-like"/>
    <property type="match status" value="1"/>
</dbReference>
<dbReference type="InterPro" id="IPR018201">
    <property type="entry name" value="Ketoacyl_synth_AS"/>
</dbReference>
<dbReference type="InterPro" id="IPR050091">
    <property type="entry name" value="PKS_NRPS_Biosynth_Enz"/>
</dbReference>
<dbReference type="Pfam" id="PF16197">
    <property type="entry name" value="KAsynt_C_assoc"/>
    <property type="match status" value="1"/>
</dbReference>
<dbReference type="SUPFAM" id="SSF51735">
    <property type="entry name" value="NAD(P)-binding Rossmann-fold domains"/>
    <property type="match status" value="1"/>
</dbReference>
<dbReference type="GO" id="GO:0044550">
    <property type="term" value="P:secondary metabolite biosynthetic process"/>
    <property type="evidence" value="ECO:0007669"/>
    <property type="project" value="TreeGrafter"/>
</dbReference>
<dbReference type="InterPro" id="IPR032821">
    <property type="entry name" value="PKS_assoc"/>
</dbReference>
<dbReference type="Gene3D" id="1.10.1200.10">
    <property type="entry name" value="ACP-like"/>
    <property type="match status" value="1"/>
</dbReference>
<keyword evidence="2" id="KW-0597">Phosphoprotein</keyword>